<gene>
    <name evidence="2" type="ORF">SAMN04488090_4365</name>
</gene>
<protein>
    <submittedName>
        <fullName evidence="2">Rhodanese-related sulfurtransferase</fullName>
    </submittedName>
</protein>
<dbReference type="PROSITE" id="PS50206">
    <property type="entry name" value="RHODANESE_3"/>
    <property type="match status" value="1"/>
</dbReference>
<dbReference type="OrthoDB" id="9808735at2"/>
<evidence type="ECO:0000259" key="1">
    <source>
        <dbReference type="PROSITE" id="PS50206"/>
    </source>
</evidence>
<dbReference type="GO" id="GO:0016740">
    <property type="term" value="F:transferase activity"/>
    <property type="evidence" value="ECO:0007669"/>
    <property type="project" value="UniProtKB-KW"/>
</dbReference>
<keyword evidence="2" id="KW-0808">Transferase</keyword>
<proteinExistence type="predicted"/>
<dbReference type="STRING" id="563176.SAMN04488090_4365"/>
<dbReference type="Gene3D" id="3.40.250.10">
    <property type="entry name" value="Rhodanese-like domain"/>
    <property type="match status" value="1"/>
</dbReference>
<dbReference type="PANTHER" id="PTHR43031">
    <property type="entry name" value="FAD-DEPENDENT OXIDOREDUCTASE"/>
    <property type="match status" value="1"/>
</dbReference>
<feature type="domain" description="Rhodanese" evidence="1">
    <location>
        <begin position="12"/>
        <end position="95"/>
    </location>
</feature>
<dbReference type="InterPro" id="IPR036873">
    <property type="entry name" value="Rhodanese-like_dom_sf"/>
</dbReference>
<keyword evidence="3" id="KW-1185">Reference proteome</keyword>
<evidence type="ECO:0000313" key="2">
    <source>
        <dbReference type="EMBL" id="SDM83197.1"/>
    </source>
</evidence>
<dbReference type="RefSeq" id="WP_093207838.1">
    <property type="nucleotide sequence ID" value="NZ_FNGS01000009.1"/>
</dbReference>
<dbReference type="EMBL" id="FNGS01000009">
    <property type="protein sequence ID" value="SDM83197.1"/>
    <property type="molecule type" value="Genomic_DNA"/>
</dbReference>
<dbReference type="PANTHER" id="PTHR43031:SF16">
    <property type="entry name" value="OXIDOREDUCTASE"/>
    <property type="match status" value="1"/>
</dbReference>
<dbReference type="InterPro" id="IPR001763">
    <property type="entry name" value="Rhodanese-like_dom"/>
</dbReference>
<dbReference type="SMART" id="SM00450">
    <property type="entry name" value="RHOD"/>
    <property type="match status" value="1"/>
</dbReference>
<dbReference type="CDD" id="cd00158">
    <property type="entry name" value="RHOD"/>
    <property type="match status" value="1"/>
</dbReference>
<organism evidence="2 3">
    <name type="scientific">Siphonobacter aquaeclarae</name>
    <dbReference type="NCBI Taxonomy" id="563176"/>
    <lineage>
        <taxon>Bacteria</taxon>
        <taxon>Pseudomonadati</taxon>
        <taxon>Bacteroidota</taxon>
        <taxon>Cytophagia</taxon>
        <taxon>Cytophagales</taxon>
        <taxon>Cytophagaceae</taxon>
        <taxon>Siphonobacter</taxon>
    </lineage>
</organism>
<dbReference type="Proteomes" id="UP000198901">
    <property type="component" value="Unassembled WGS sequence"/>
</dbReference>
<evidence type="ECO:0000313" key="3">
    <source>
        <dbReference type="Proteomes" id="UP000198901"/>
    </source>
</evidence>
<dbReference type="AlphaFoldDB" id="A0A1G9WFV7"/>
<name>A0A1G9WFV7_9BACT</name>
<accession>A0A1G9WFV7</accession>
<dbReference type="InterPro" id="IPR050229">
    <property type="entry name" value="GlpE_sulfurtransferase"/>
</dbReference>
<dbReference type="Pfam" id="PF00581">
    <property type="entry name" value="Rhodanese"/>
    <property type="match status" value="1"/>
</dbReference>
<reference evidence="2 3" key="1">
    <citation type="submission" date="2016-10" db="EMBL/GenBank/DDBJ databases">
        <authorList>
            <person name="de Groot N.N."/>
        </authorList>
    </citation>
    <scope>NUCLEOTIDE SEQUENCE [LARGE SCALE GENOMIC DNA]</scope>
    <source>
        <strain evidence="2 3">DSM 21668</strain>
    </source>
</reference>
<sequence>MTPELFRQRLASGQLPRLLDIRTPYERDSFSLGGLHLPLDELLLRIDEIPADWKENEVIVYCGTGLQSAIAARILAKRGFTGVDHLEGGIEAYLSL</sequence>
<dbReference type="SUPFAM" id="SSF52821">
    <property type="entry name" value="Rhodanese/Cell cycle control phosphatase"/>
    <property type="match status" value="1"/>
</dbReference>